<accession>A0A1H0QQL5</accession>
<reference evidence="2" key="1">
    <citation type="submission" date="2016-10" db="EMBL/GenBank/DDBJ databases">
        <authorList>
            <person name="Varghese N."/>
            <person name="Submissions S."/>
        </authorList>
    </citation>
    <scope>NUCLEOTIDE SEQUENCE [LARGE SCALE GENOMIC DNA]</scope>
    <source>
        <strain evidence="2">IBRC-M 10655</strain>
    </source>
</reference>
<sequence>MAMNMQEIRSRLSSIEGDAQMYVDLGDDEVPLLVELLDDEEAWMAQRAVYALARIATPDALAALEQASDSSRAEVRVACATSANLLPSEAADRVLTKLLTDREVGVRKFAVESVTPDNEDSVRQLVAEMTDADDDALRAKAQTRARELGY</sequence>
<dbReference type="Proteomes" id="UP000199651">
    <property type="component" value="Unassembled WGS sequence"/>
</dbReference>
<dbReference type="Gene3D" id="1.25.10.10">
    <property type="entry name" value="Leucine-rich Repeat Variant"/>
    <property type="match status" value="1"/>
</dbReference>
<dbReference type="AlphaFoldDB" id="A0A1H0QQL5"/>
<dbReference type="STRING" id="504798.SAMN05421871_10477"/>
<protein>
    <submittedName>
        <fullName evidence="1">HEAT repeat-containing protein</fullName>
    </submittedName>
</protein>
<dbReference type="SUPFAM" id="SSF48371">
    <property type="entry name" value="ARM repeat"/>
    <property type="match status" value="1"/>
</dbReference>
<dbReference type="RefSeq" id="WP_133794896.1">
    <property type="nucleotide sequence ID" value="NZ_FNDV01000004.1"/>
</dbReference>
<organism evidence="1 2">
    <name type="scientific">Actinokineospora alba</name>
    <dbReference type="NCBI Taxonomy" id="504798"/>
    <lineage>
        <taxon>Bacteria</taxon>
        <taxon>Bacillati</taxon>
        <taxon>Actinomycetota</taxon>
        <taxon>Actinomycetes</taxon>
        <taxon>Pseudonocardiales</taxon>
        <taxon>Pseudonocardiaceae</taxon>
        <taxon>Actinokineospora</taxon>
    </lineage>
</organism>
<dbReference type="EMBL" id="FNJB01000007">
    <property type="protein sequence ID" value="SDP19029.1"/>
    <property type="molecule type" value="Genomic_DNA"/>
</dbReference>
<evidence type="ECO:0000313" key="1">
    <source>
        <dbReference type="EMBL" id="SDP19029.1"/>
    </source>
</evidence>
<dbReference type="Pfam" id="PF13646">
    <property type="entry name" value="HEAT_2"/>
    <property type="match status" value="1"/>
</dbReference>
<dbReference type="InterPro" id="IPR011989">
    <property type="entry name" value="ARM-like"/>
</dbReference>
<dbReference type="OrthoDB" id="979426at2"/>
<name>A0A1H0QQL5_9PSEU</name>
<proteinExistence type="predicted"/>
<gene>
    <name evidence="1" type="ORF">SAMN05192558_10778</name>
</gene>
<dbReference type="InterPro" id="IPR016024">
    <property type="entry name" value="ARM-type_fold"/>
</dbReference>
<evidence type="ECO:0000313" key="2">
    <source>
        <dbReference type="Proteomes" id="UP000199651"/>
    </source>
</evidence>
<keyword evidence="2" id="KW-1185">Reference proteome</keyword>